<feature type="compositionally biased region" description="Low complexity" evidence="1">
    <location>
        <begin position="10"/>
        <end position="24"/>
    </location>
</feature>
<accession>A0A917RPM7</accession>
<sequence length="140" mass="14985">MARTLTVVHPSGTFGSGTSPSVSPDAGSSRSVRVHVTANMAEPYPGLSSGSVRRPAPRRVNPRPRTSLPESRAPLISSAWIAFLHISAAYRRLLEKTAITPESPHITDADTPATKEIRRAGLGRRPGSPDFRQVTVSPQP</sequence>
<proteinExistence type="predicted"/>
<dbReference type="EMBL" id="BMNT01000061">
    <property type="protein sequence ID" value="GGL18477.1"/>
    <property type="molecule type" value="Genomic_DNA"/>
</dbReference>
<protein>
    <submittedName>
        <fullName evidence="2">Uncharacterized protein</fullName>
    </submittedName>
</protein>
<dbReference type="Proteomes" id="UP000645217">
    <property type="component" value="Unassembled WGS sequence"/>
</dbReference>
<dbReference type="AlphaFoldDB" id="A0A917RPM7"/>
<keyword evidence="3" id="KW-1185">Reference proteome</keyword>
<reference evidence="2" key="2">
    <citation type="submission" date="2020-09" db="EMBL/GenBank/DDBJ databases">
        <authorList>
            <person name="Sun Q."/>
            <person name="Ohkuma M."/>
        </authorList>
    </citation>
    <scope>NUCLEOTIDE SEQUENCE</scope>
    <source>
        <strain evidence="2">JCM 13064</strain>
    </source>
</reference>
<organism evidence="2 3">
    <name type="scientific">Sphaerisporangium melleum</name>
    <dbReference type="NCBI Taxonomy" id="321316"/>
    <lineage>
        <taxon>Bacteria</taxon>
        <taxon>Bacillati</taxon>
        <taxon>Actinomycetota</taxon>
        <taxon>Actinomycetes</taxon>
        <taxon>Streptosporangiales</taxon>
        <taxon>Streptosporangiaceae</taxon>
        <taxon>Sphaerisporangium</taxon>
    </lineage>
</organism>
<evidence type="ECO:0000313" key="2">
    <source>
        <dbReference type="EMBL" id="GGL18477.1"/>
    </source>
</evidence>
<comment type="caution">
    <text evidence="2">The sequence shown here is derived from an EMBL/GenBank/DDBJ whole genome shotgun (WGS) entry which is preliminary data.</text>
</comment>
<gene>
    <name evidence="2" type="ORF">GCM10007964_70630</name>
</gene>
<feature type="region of interest" description="Disordered" evidence="1">
    <location>
        <begin position="120"/>
        <end position="140"/>
    </location>
</feature>
<feature type="region of interest" description="Disordered" evidence="1">
    <location>
        <begin position="1"/>
        <end position="71"/>
    </location>
</feature>
<evidence type="ECO:0000256" key="1">
    <source>
        <dbReference type="SAM" id="MobiDB-lite"/>
    </source>
</evidence>
<name>A0A917RPM7_9ACTN</name>
<reference evidence="2" key="1">
    <citation type="journal article" date="2014" name="Int. J. Syst. Evol. Microbiol.">
        <title>Complete genome sequence of Corynebacterium casei LMG S-19264T (=DSM 44701T), isolated from a smear-ripened cheese.</title>
        <authorList>
            <consortium name="US DOE Joint Genome Institute (JGI-PGF)"/>
            <person name="Walter F."/>
            <person name="Albersmeier A."/>
            <person name="Kalinowski J."/>
            <person name="Ruckert C."/>
        </authorList>
    </citation>
    <scope>NUCLEOTIDE SEQUENCE</scope>
    <source>
        <strain evidence="2">JCM 13064</strain>
    </source>
</reference>
<evidence type="ECO:0000313" key="3">
    <source>
        <dbReference type="Proteomes" id="UP000645217"/>
    </source>
</evidence>